<evidence type="ECO:0000256" key="2">
    <source>
        <dbReference type="ARBA" id="ARBA00022692"/>
    </source>
</evidence>
<comment type="caution">
    <text evidence="6">The sequence shown here is derived from an EMBL/GenBank/DDBJ whole genome shotgun (WGS) entry which is preliminary data.</text>
</comment>
<dbReference type="Pfam" id="PF01226">
    <property type="entry name" value="Form_Nir_trans"/>
    <property type="match status" value="1"/>
</dbReference>
<evidence type="ECO:0000313" key="7">
    <source>
        <dbReference type="Proteomes" id="UP001055057"/>
    </source>
</evidence>
<reference evidence="6" key="1">
    <citation type="journal article" date="2021" name="Front. Microbiol.">
        <title>Comprehensive Comparative Genomics and Phenotyping of Methylobacterium Species.</title>
        <authorList>
            <person name="Alessa O."/>
            <person name="Ogura Y."/>
            <person name="Fujitani Y."/>
            <person name="Takami H."/>
            <person name="Hayashi T."/>
            <person name="Sahin N."/>
            <person name="Tani A."/>
        </authorList>
    </citation>
    <scope>NUCLEOTIDE SEQUENCE</scope>
    <source>
        <strain evidence="6">DSM 23632</strain>
    </source>
</reference>
<dbReference type="PANTHER" id="PTHR30520:SF2">
    <property type="entry name" value="INNER MEMBRANE PROTEIN YFDC"/>
    <property type="match status" value="1"/>
</dbReference>
<keyword evidence="4 5" id="KW-0472">Membrane</keyword>
<dbReference type="RefSeq" id="WP_238181336.1">
    <property type="nucleotide sequence ID" value="NZ_BPRB01000049.1"/>
</dbReference>
<feature type="transmembrane region" description="Helical" evidence="5">
    <location>
        <begin position="246"/>
        <end position="268"/>
    </location>
</feature>
<feature type="transmembrane region" description="Helical" evidence="5">
    <location>
        <begin position="82"/>
        <end position="98"/>
    </location>
</feature>
<keyword evidence="7" id="KW-1185">Reference proteome</keyword>
<keyword evidence="2 5" id="KW-0812">Transmembrane</keyword>
<dbReference type="InterPro" id="IPR000292">
    <property type="entry name" value="For/NO2_transpt"/>
</dbReference>
<evidence type="ECO:0000313" key="6">
    <source>
        <dbReference type="EMBL" id="GJE58731.1"/>
    </source>
</evidence>
<sequence>MAEHRAAEKTEREELKQAVAAIGRPDAYLLHEAIRRNGDEELRRDGSALFLSALAAGLSIALSLIVPGVLKTYLPEAHWTKLVTTMGYAVGFLVVVLGRQQLFTENTITPILPLLHDRSAKTAWRVLRLWGIVLAGNLLATAAIAAVLAHSGAFEPEVTAAFAEISHHAVAFGFGTTLIKAIFAGWMIALMVWILPATGQAAPFVIALMTWLVSLCGLAHVVAGSVEAFYLVVTGAATMGDYVQKFFLPTLIGNVFGGVALVAVLNYGQVAPEVEETKAAEGARPD</sequence>
<evidence type="ECO:0000256" key="5">
    <source>
        <dbReference type="SAM" id="Phobius"/>
    </source>
</evidence>
<accession>A0ABQ4TVX9</accession>
<proteinExistence type="predicted"/>
<evidence type="ECO:0000256" key="4">
    <source>
        <dbReference type="ARBA" id="ARBA00023136"/>
    </source>
</evidence>
<reference evidence="6" key="2">
    <citation type="submission" date="2021-08" db="EMBL/GenBank/DDBJ databases">
        <authorList>
            <person name="Tani A."/>
            <person name="Ola A."/>
            <person name="Ogura Y."/>
            <person name="Katsura K."/>
            <person name="Hayashi T."/>
        </authorList>
    </citation>
    <scope>NUCLEOTIDE SEQUENCE</scope>
    <source>
        <strain evidence="6">DSM 23632</strain>
    </source>
</reference>
<feature type="transmembrane region" description="Helical" evidence="5">
    <location>
        <begin position="169"/>
        <end position="195"/>
    </location>
</feature>
<dbReference type="Gene3D" id="1.20.1080.10">
    <property type="entry name" value="Glycerol uptake facilitator protein"/>
    <property type="match status" value="1"/>
</dbReference>
<protein>
    <submittedName>
        <fullName evidence="6">Inner membrane protein YfdC</fullName>
    </submittedName>
</protein>
<evidence type="ECO:0000256" key="1">
    <source>
        <dbReference type="ARBA" id="ARBA00004141"/>
    </source>
</evidence>
<comment type="subcellular location">
    <subcellularLocation>
        <location evidence="1">Membrane</location>
        <topology evidence="1">Multi-pass membrane protein</topology>
    </subcellularLocation>
</comment>
<dbReference type="PANTHER" id="PTHR30520">
    <property type="entry name" value="FORMATE TRANSPORTER-RELATED"/>
    <property type="match status" value="1"/>
</dbReference>
<dbReference type="EMBL" id="BPRB01000049">
    <property type="protein sequence ID" value="GJE58731.1"/>
    <property type="molecule type" value="Genomic_DNA"/>
</dbReference>
<dbReference type="Proteomes" id="UP001055057">
    <property type="component" value="Unassembled WGS sequence"/>
</dbReference>
<feature type="transmembrane region" description="Helical" evidence="5">
    <location>
        <begin position="127"/>
        <end position="149"/>
    </location>
</feature>
<name>A0ABQ4TVX9_9HYPH</name>
<feature type="transmembrane region" description="Helical" evidence="5">
    <location>
        <begin position="202"/>
        <end position="226"/>
    </location>
</feature>
<dbReference type="InterPro" id="IPR023271">
    <property type="entry name" value="Aquaporin-like"/>
</dbReference>
<organism evidence="6 7">
    <name type="scientific">Methylobacterium trifolii</name>
    <dbReference type="NCBI Taxonomy" id="1003092"/>
    <lineage>
        <taxon>Bacteria</taxon>
        <taxon>Pseudomonadati</taxon>
        <taxon>Pseudomonadota</taxon>
        <taxon>Alphaproteobacteria</taxon>
        <taxon>Hyphomicrobiales</taxon>
        <taxon>Methylobacteriaceae</taxon>
        <taxon>Methylobacterium</taxon>
    </lineage>
</organism>
<gene>
    <name evidence="6" type="primary">yfdC</name>
    <name evidence="6" type="ORF">MPOCJGCO_0814</name>
</gene>
<feature type="transmembrane region" description="Helical" evidence="5">
    <location>
        <begin position="48"/>
        <end position="70"/>
    </location>
</feature>
<keyword evidence="3 5" id="KW-1133">Transmembrane helix</keyword>
<evidence type="ECO:0000256" key="3">
    <source>
        <dbReference type="ARBA" id="ARBA00022989"/>
    </source>
</evidence>